<dbReference type="GO" id="GO:0004190">
    <property type="term" value="F:aspartic-type endopeptidase activity"/>
    <property type="evidence" value="ECO:0007669"/>
    <property type="project" value="UniProtKB-EC"/>
</dbReference>
<accession>A0A9D2LSY2</accession>
<evidence type="ECO:0000313" key="3">
    <source>
        <dbReference type="EMBL" id="HJB29061.1"/>
    </source>
</evidence>
<comment type="caution">
    <text evidence="3">The sequence shown here is derived from an EMBL/GenBank/DDBJ whole genome shotgun (WGS) entry which is preliminary data.</text>
</comment>
<evidence type="ECO:0000256" key="1">
    <source>
        <dbReference type="SAM" id="Phobius"/>
    </source>
</evidence>
<reference evidence="3" key="2">
    <citation type="submission" date="2021-04" db="EMBL/GenBank/DDBJ databases">
        <authorList>
            <person name="Gilroy R."/>
        </authorList>
    </citation>
    <scope>NUCLEOTIDE SEQUENCE</scope>
    <source>
        <strain evidence="3">ChiSjej1B19-5720</strain>
    </source>
</reference>
<evidence type="ECO:0000313" key="4">
    <source>
        <dbReference type="Proteomes" id="UP000823842"/>
    </source>
</evidence>
<feature type="transmembrane region" description="Helical" evidence="1">
    <location>
        <begin position="49"/>
        <end position="71"/>
    </location>
</feature>
<dbReference type="EMBL" id="DWYZ01000180">
    <property type="protein sequence ID" value="HJB29061.1"/>
    <property type="molecule type" value="Genomic_DNA"/>
</dbReference>
<feature type="transmembrane region" description="Helical" evidence="1">
    <location>
        <begin position="91"/>
        <end position="113"/>
    </location>
</feature>
<keyword evidence="1" id="KW-0472">Membrane</keyword>
<keyword evidence="1" id="KW-0812">Transmembrane</keyword>
<dbReference type="AlphaFoldDB" id="A0A9D2LSY2"/>
<protein>
    <submittedName>
        <fullName evidence="3">Prepilin peptidase</fullName>
        <ecNumber evidence="3">3.4.23.43</ecNumber>
    </submittedName>
</protein>
<dbReference type="Proteomes" id="UP000823842">
    <property type="component" value="Unassembled WGS sequence"/>
</dbReference>
<keyword evidence="1" id="KW-1133">Transmembrane helix</keyword>
<reference evidence="3" key="1">
    <citation type="journal article" date="2021" name="PeerJ">
        <title>Extensive microbial diversity within the chicken gut microbiome revealed by metagenomics and culture.</title>
        <authorList>
            <person name="Gilroy R."/>
            <person name="Ravi A."/>
            <person name="Getino M."/>
            <person name="Pursley I."/>
            <person name="Horton D.L."/>
            <person name="Alikhan N.F."/>
            <person name="Baker D."/>
            <person name="Gharbi K."/>
            <person name="Hall N."/>
            <person name="Watson M."/>
            <person name="Adriaenssens E.M."/>
            <person name="Foster-Nyarko E."/>
            <person name="Jarju S."/>
            <person name="Secka A."/>
            <person name="Antonio M."/>
            <person name="Oren A."/>
            <person name="Chaudhuri R.R."/>
            <person name="La Ragione R."/>
            <person name="Hildebrand F."/>
            <person name="Pallen M.J."/>
        </authorList>
    </citation>
    <scope>NUCLEOTIDE SEQUENCE</scope>
    <source>
        <strain evidence="3">ChiSjej1B19-5720</strain>
    </source>
</reference>
<feature type="domain" description="Prepilin type IV endopeptidase peptidase" evidence="2">
    <location>
        <begin position="7"/>
        <end position="106"/>
    </location>
</feature>
<sequence length="137" mass="15261">MLIKVCTVLFLVWNSWKDIRYRQISIWAVGIFTVIALGNIIWEGRVSVWLFLPVGIGIGLFMLSVVTDGALGLGDVWITAALGIVLEPERYMAVLCIGLFLAAVWAAILLTVFRKNRKTEFPFIPFLLLGYLGGLCL</sequence>
<evidence type="ECO:0000259" key="2">
    <source>
        <dbReference type="Pfam" id="PF01478"/>
    </source>
</evidence>
<dbReference type="GO" id="GO:0016020">
    <property type="term" value="C:membrane"/>
    <property type="evidence" value="ECO:0007669"/>
    <property type="project" value="InterPro"/>
</dbReference>
<dbReference type="Pfam" id="PF01478">
    <property type="entry name" value="Peptidase_A24"/>
    <property type="match status" value="1"/>
</dbReference>
<gene>
    <name evidence="3" type="ORF">IAA06_09765</name>
</gene>
<proteinExistence type="predicted"/>
<organism evidence="3 4">
    <name type="scientific">Candidatus Blautia faecavium</name>
    <dbReference type="NCBI Taxonomy" id="2838487"/>
    <lineage>
        <taxon>Bacteria</taxon>
        <taxon>Bacillati</taxon>
        <taxon>Bacillota</taxon>
        <taxon>Clostridia</taxon>
        <taxon>Lachnospirales</taxon>
        <taxon>Lachnospiraceae</taxon>
        <taxon>Blautia</taxon>
    </lineage>
</organism>
<keyword evidence="3" id="KW-0378">Hydrolase</keyword>
<feature type="transmembrane region" description="Helical" evidence="1">
    <location>
        <begin position="24"/>
        <end position="42"/>
    </location>
</feature>
<dbReference type="Gene3D" id="1.20.120.1220">
    <property type="match status" value="1"/>
</dbReference>
<dbReference type="InterPro" id="IPR000045">
    <property type="entry name" value="Prepilin_IV_endopep_pep"/>
</dbReference>
<dbReference type="EC" id="3.4.23.43" evidence="3"/>
<name>A0A9D2LSY2_9FIRM</name>